<dbReference type="InterPro" id="IPR020449">
    <property type="entry name" value="Tscrpt_reg_AraC-type_HTH"/>
</dbReference>
<dbReference type="InterPro" id="IPR001789">
    <property type="entry name" value="Sig_transdc_resp-reg_receiver"/>
</dbReference>
<evidence type="ECO:0000313" key="7">
    <source>
        <dbReference type="EMBL" id="NOU98842.1"/>
    </source>
</evidence>
<evidence type="ECO:0000256" key="2">
    <source>
        <dbReference type="ARBA" id="ARBA00023125"/>
    </source>
</evidence>
<keyword evidence="8" id="KW-1185">Reference proteome</keyword>
<dbReference type="Gene3D" id="1.10.10.60">
    <property type="entry name" value="Homeodomain-like"/>
    <property type="match status" value="2"/>
</dbReference>
<evidence type="ECO:0000256" key="4">
    <source>
        <dbReference type="PROSITE-ProRule" id="PRU00169"/>
    </source>
</evidence>
<sequence>MYNLLIVDDEPRHRDGLANLISKLKPNYQVFKAKNGNDALTIMADNRIDIVFSDIRMPQMDGLQLLERLESYDKPPILVILSGYRQFEYAQKAISLGVCEYLLKPVDVTTMDHTLDKIEKAMLANQTQLQENQYTITKLNQTLPIYNDHLMNQWIAGHLEGNRLAEVEKLLPSIIGKGTVLLTEINAAKSSSRTDESQTRQMVKEKVEQSLGPLSRSVSFFLEDKRTILVTVVSTHTVDIRSTETLDNMQACIRSMKKCDLELTMALGSECEDVLKQINQSFEDAKKALSYQFFLGSAIIISLEDIIPAASDRVLTKYREEEELQDAVRESDKEKAVRLIHAIFDKQISKGLPLPDAFKEFMLRMILHLIHHFKDVMLEDYYKELLKKFEDTMKKSSFFSSMRNTVSELLNEMIDNILNTRNWKKEMIIKTCLQYIEENYAEDLFLESVASKFYFNTSYFSHYFKVNTGISFSQYLLRTRLRKGKEFLEESDFKIYEISKRIGFKDTKYFNRVFKKEFGVTPEEYRRIALNMSSVNKS</sequence>
<dbReference type="SUPFAM" id="SSF52172">
    <property type="entry name" value="CheY-like"/>
    <property type="match status" value="1"/>
</dbReference>
<dbReference type="InterPro" id="IPR011006">
    <property type="entry name" value="CheY-like_superfamily"/>
</dbReference>
<dbReference type="PROSITE" id="PS50110">
    <property type="entry name" value="RESPONSE_REGULATORY"/>
    <property type="match status" value="1"/>
</dbReference>
<evidence type="ECO:0000259" key="5">
    <source>
        <dbReference type="PROSITE" id="PS01124"/>
    </source>
</evidence>
<comment type="caution">
    <text evidence="7">The sequence shown here is derived from an EMBL/GenBank/DDBJ whole genome shotgun (WGS) entry which is preliminary data.</text>
</comment>
<dbReference type="InterPro" id="IPR009057">
    <property type="entry name" value="Homeodomain-like_sf"/>
</dbReference>
<dbReference type="SMART" id="SM00342">
    <property type="entry name" value="HTH_ARAC"/>
    <property type="match status" value="1"/>
</dbReference>
<dbReference type="EMBL" id="WHNZ01000007">
    <property type="protein sequence ID" value="NOU98842.1"/>
    <property type="molecule type" value="Genomic_DNA"/>
</dbReference>
<dbReference type="PROSITE" id="PS01124">
    <property type="entry name" value="HTH_ARAC_FAMILY_2"/>
    <property type="match status" value="1"/>
</dbReference>
<feature type="domain" description="HTH araC/xylS-type" evidence="5">
    <location>
        <begin position="430"/>
        <end position="528"/>
    </location>
</feature>
<keyword evidence="2" id="KW-0238">DNA-binding</keyword>
<dbReference type="PANTHER" id="PTHR43280">
    <property type="entry name" value="ARAC-FAMILY TRANSCRIPTIONAL REGULATOR"/>
    <property type="match status" value="1"/>
</dbReference>
<keyword evidence="4" id="KW-0597">Phosphoprotein</keyword>
<evidence type="ECO:0000259" key="6">
    <source>
        <dbReference type="PROSITE" id="PS50110"/>
    </source>
</evidence>
<organism evidence="7 8">
    <name type="scientific">Paenibacillus planticolens</name>
    <dbReference type="NCBI Taxonomy" id="2654976"/>
    <lineage>
        <taxon>Bacteria</taxon>
        <taxon>Bacillati</taxon>
        <taxon>Bacillota</taxon>
        <taxon>Bacilli</taxon>
        <taxon>Bacillales</taxon>
        <taxon>Paenibacillaceae</taxon>
        <taxon>Paenibacillus</taxon>
    </lineage>
</organism>
<dbReference type="SMART" id="SM00448">
    <property type="entry name" value="REC"/>
    <property type="match status" value="1"/>
</dbReference>
<dbReference type="Pfam" id="PF12833">
    <property type="entry name" value="HTH_18"/>
    <property type="match status" value="1"/>
</dbReference>
<dbReference type="Pfam" id="PF00072">
    <property type="entry name" value="Response_reg"/>
    <property type="match status" value="1"/>
</dbReference>
<keyword evidence="1" id="KW-0805">Transcription regulation</keyword>
<evidence type="ECO:0000256" key="1">
    <source>
        <dbReference type="ARBA" id="ARBA00023015"/>
    </source>
</evidence>
<dbReference type="PANTHER" id="PTHR43280:SF10">
    <property type="entry name" value="REGULATORY PROTEIN POCR"/>
    <property type="match status" value="1"/>
</dbReference>
<proteinExistence type="predicted"/>
<feature type="domain" description="Response regulatory" evidence="6">
    <location>
        <begin position="3"/>
        <end position="119"/>
    </location>
</feature>
<dbReference type="RefSeq" id="WP_171681717.1">
    <property type="nucleotide sequence ID" value="NZ_WHNZ01000007.1"/>
</dbReference>
<dbReference type="Proteomes" id="UP000618579">
    <property type="component" value="Unassembled WGS sequence"/>
</dbReference>
<accession>A0ABX1ZGN9</accession>
<evidence type="ECO:0000256" key="3">
    <source>
        <dbReference type="ARBA" id="ARBA00023163"/>
    </source>
</evidence>
<reference evidence="7 8" key="1">
    <citation type="submission" date="2019-10" db="EMBL/GenBank/DDBJ databases">
        <title>Description of Paenibacillus pedi sp. nov.</title>
        <authorList>
            <person name="Carlier A."/>
            <person name="Qi S."/>
        </authorList>
    </citation>
    <scope>NUCLEOTIDE SEQUENCE [LARGE SCALE GENOMIC DNA]</scope>
    <source>
        <strain evidence="7 8">LMG 31457</strain>
    </source>
</reference>
<dbReference type="SUPFAM" id="SSF46689">
    <property type="entry name" value="Homeodomain-like"/>
    <property type="match status" value="2"/>
</dbReference>
<dbReference type="InterPro" id="IPR018060">
    <property type="entry name" value="HTH_AraC"/>
</dbReference>
<gene>
    <name evidence="7" type="ORF">GC097_02245</name>
</gene>
<dbReference type="CDD" id="cd17536">
    <property type="entry name" value="REC_YesN-like"/>
    <property type="match status" value="1"/>
</dbReference>
<feature type="modified residue" description="4-aspartylphosphate" evidence="4">
    <location>
        <position position="54"/>
    </location>
</feature>
<dbReference type="Gene3D" id="3.40.50.2300">
    <property type="match status" value="1"/>
</dbReference>
<name>A0ABX1ZGN9_9BACL</name>
<keyword evidence="3" id="KW-0804">Transcription</keyword>
<dbReference type="PRINTS" id="PR00032">
    <property type="entry name" value="HTHARAC"/>
</dbReference>
<protein>
    <submittedName>
        <fullName evidence="7">Response regulator</fullName>
    </submittedName>
</protein>
<evidence type="ECO:0000313" key="8">
    <source>
        <dbReference type="Proteomes" id="UP000618579"/>
    </source>
</evidence>